<gene>
    <name evidence="1" type="ORF">SPHA_72489</name>
</gene>
<keyword evidence="2" id="KW-1185">Reference proteome</keyword>
<protein>
    <recommendedName>
        <fullName evidence="3">Reverse transcriptase</fullName>
    </recommendedName>
</protein>
<name>A0A812EG36_ACAPH</name>
<dbReference type="EMBL" id="CAHIKZ030005327">
    <property type="protein sequence ID" value="CAE1322516.1"/>
    <property type="molecule type" value="Genomic_DNA"/>
</dbReference>
<comment type="caution">
    <text evidence="1">The sequence shown here is derived from an EMBL/GenBank/DDBJ whole genome shotgun (WGS) entry which is preliminary data.</text>
</comment>
<dbReference type="AlphaFoldDB" id="A0A812EG36"/>
<reference evidence="1" key="1">
    <citation type="submission" date="2021-01" db="EMBL/GenBank/DDBJ databases">
        <authorList>
            <person name="Li R."/>
            <person name="Bekaert M."/>
        </authorList>
    </citation>
    <scope>NUCLEOTIDE SEQUENCE</scope>
    <source>
        <strain evidence="1">Farmed</strain>
    </source>
</reference>
<evidence type="ECO:0000313" key="1">
    <source>
        <dbReference type="EMBL" id="CAE1322516.1"/>
    </source>
</evidence>
<sequence length="196" mass="21986">MENQPTATNKCAHKQAVANCQSGIQEAQNTGWQRKAAEIQSYADQRDLRSFYEATKEIFGPTCSSVGGLKDVDGATTITDSEGILARWRFHFENLLNDQVNTPDDLLRTTPQLPVRHWMALLPSIQDFNKALKRMRPGKAPGPDNIPLELLTHSGPEMKNRLMLLIFKIWETKTLPSDFRDATAVTTATTIGEYHC</sequence>
<dbReference type="OrthoDB" id="6122938at2759"/>
<dbReference type="Proteomes" id="UP000597762">
    <property type="component" value="Unassembled WGS sequence"/>
</dbReference>
<evidence type="ECO:0000313" key="2">
    <source>
        <dbReference type="Proteomes" id="UP000597762"/>
    </source>
</evidence>
<evidence type="ECO:0008006" key="3">
    <source>
        <dbReference type="Google" id="ProtNLM"/>
    </source>
</evidence>
<proteinExistence type="predicted"/>
<accession>A0A812EG36</accession>
<organism evidence="1 2">
    <name type="scientific">Acanthosepion pharaonis</name>
    <name type="common">Pharaoh cuttlefish</name>
    <name type="synonym">Sepia pharaonis</name>
    <dbReference type="NCBI Taxonomy" id="158019"/>
    <lineage>
        <taxon>Eukaryota</taxon>
        <taxon>Metazoa</taxon>
        <taxon>Spiralia</taxon>
        <taxon>Lophotrochozoa</taxon>
        <taxon>Mollusca</taxon>
        <taxon>Cephalopoda</taxon>
        <taxon>Coleoidea</taxon>
        <taxon>Decapodiformes</taxon>
        <taxon>Sepiida</taxon>
        <taxon>Sepiina</taxon>
        <taxon>Sepiidae</taxon>
        <taxon>Acanthosepion</taxon>
    </lineage>
</organism>